<dbReference type="InParanoid" id="G2Y1W8"/>
<evidence type="ECO:0000313" key="2">
    <source>
        <dbReference type="Proteomes" id="UP000008177"/>
    </source>
</evidence>
<dbReference type="EMBL" id="FQ790282">
    <property type="protein sequence ID" value="CCD46658.1"/>
    <property type="molecule type" value="Genomic_DNA"/>
</dbReference>
<dbReference type="HOGENOM" id="CLU_806521_0_0_1"/>
<dbReference type="Proteomes" id="UP000008177">
    <property type="component" value="Unplaced contigs"/>
</dbReference>
<sequence length="344" mass="37988">MSNLAKRYNKNNTSLTRKNHDDLNAMSNYTNLSSAYIAKYYHRSHAFTKTLAFVLYLFGVYGEDFLSVILTTSIVVRDVISVLPGCNGAPTDGSPPFCIVSFYPTTVASAATPAPSCSMQKQDSDAGITSAYCLSSSRWDFDRHRALYKSISSALNKLCPSVTQTSRFTECSTDSITIKDIDYINDEALAQGELSARVEASQYTATYLRDAMINSAALMANTSATGNNCYNATYYAEELRKRAIWTPRGIRAWFSPSVDDIELSKRDHPNRVEERISVCNAAQFAGAQYFGQFWRTAPLPGATAYIDANWEFTTGPGGDFICEFLQDLTDALIAIEPEFAPGKI</sequence>
<name>G2Y1W8_BOTF4</name>
<organism evidence="1 2">
    <name type="scientific">Botryotinia fuckeliana (strain T4)</name>
    <name type="common">Noble rot fungus</name>
    <name type="synonym">Botrytis cinerea</name>
    <dbReference type="NCBI Taxonomy" id="999810"/>
    <lineage>
        <taxon>Eukaryota</taxon>
        <taxon>Fungi</taxon>
        <taxon>Dikarya</taxon>
        <taxon>Ascomycota</taxon>
        <taxon>Pezizomycotina</taxon>
        <taxon>Leotiomycetes</taxon>
        <taxon>Helotiales</taxon>
        <taxon>Sclerotiniaceae</taxon>
        <taxon>Botrytis</taxon>
    </lineage>
</organism>
<dbReference type="OrthoDB" id="1896086at2759"/>
<proteinExistence type="predicted"/>
<gene>
    <name evidence="1" type="ORF">BofuT4_P042690.1</name>
</gene>
<dbReference type="AlphaFoldDB" id="G2Y1W8"/>
<reference evidence="2" key="1">
    <citation type="journal article" date="2011" name="PLoS Genet.">
        <title>Genomic analysis of the necrotrophic fungal pathogens Sclerotinia sclerotiorum and Botrytis cinerea.</title>
        <authorList>
            <person name="Amselem J."/>
            <person name="Cuomo C.A."/>
            <person name="van Kan J.A."/>
            <person name="Viaud M."/>
            <person name="Benito E.P."/>
            <person name="Couloux A."/>
            <person name="Coutinho P.M."/>
            <person name="de Vries R.P."/>
            <person name="Dyer P.S."/>
            <person name="Fillinger S."/>
            <person name="Fournier E."/>
            <person name="Gout L."/>
            <person name="Hahn M."/>
            <person name="Kohn L."/>
            <person name="Lapalu N."/>
            <person name="Plummer K.M."/>
            <person name="Pradier J.M."/>
            <person name="Quevillon E."/>
            <person name="Sharon A."/>
            <person name="Simon A."/>
            <person name="ten Have A."/>
            <person name="Tudzynski B."/>
            <person name="Tudzynski P."/>
            <person name="Wincker P."/>
            <person name="Andrew M."/>
            <person name="Anthouard V."/>
            <person name="Beever R.E."/>
            <person name="Beffa R."/>
            <person name="Benoit I."/>
            <person name="Bouzid O."/>
            <person name="Brault B."/>
            <person name="Chen Z."/>
            <person name="Choquer M."/>
            <person name="Collemare J."/>
            <person name="Cotton P."/>
            <person name="Danchin E.G."/>
            <person name="Da Silva C."/>
            <person name="Gautier A."/>
            <person name="Giraud C."/>
            <person name="Giraud T."/>
            <person name="Gonzalez C."/>
            <person name="Grossetete S."/>
            <person name="Guldener U."/>
            <person name="Henrissat B."/>
            <person name="Howlett B.J."/>
            <person name="Kodira C."/>
            <person name="Kretschmer M."/>
            <person name="Lappartient A."/>
            <person name="Leroch M."/>
            <person name="Levis C."/>
            <person name="Mauceli E."/>
            <person name="Neuveglise C."/>
            <person name="Oeser B."/>
            <person name="Pearson M."/>
            <person name="Poulain J."/>
            <person name="Poussereau N."/>
            <person name="Quesneville H."/>
            <person name="Rascle C."/>
            <person name="Schumacher J."/>
            <person name="Segurens B."/>
            <person name="Sexton A."/>
            <person name="Silva E."/>
            <person name="Sirven C."/>
            <person name="Soanes D.M."/>
            <person name="Talbot N.J."/>
            <person name="Templeton M."/>
            <person name="Yandava C."/>
            <person name="Yarden O."/>
            <person name="Zeng Q."/>
            <person name="Rollins J.A."/>
            <person name="Lebrun M.H."/>
            <person name="Dickman M."/>
        </authorList>
    </citation>
    <scope>NUCLEOTIDE SEQUENCE [LARGE SCALE GENOMIC DNA]</scope>
    <source>
        <strain evidence="2">T4</strain>
    </source>
</reference>
<accession>G2Y1W8</accession>
<evidence type="ECO:0000313" key="1">
    <source>
        <dbReference type="EMBL" id="CCD46658.1"/>
    </source>
</evidence>
<protein>
    <submittedName>
        <fullName evidence="1">Uncharacterized protein</fullName>
    </submittedName>
</protein>